<dbReference type="Proteomes" id="UP000501830">
    <property type="component" value="Chromosome"/>
</dbReference>
<dbReference type="InterPro" id="IPR011990">
    <property type="entry name" value="TPR-like_helical_dom_sf"/>
</dbReference>
<reference evidence="1 2" key="1">
    <citation type="journal article" date="2017" name="Int. J. Syst. Evol. Microbiol.">
        <title>Jeotgalibaca porci sp. nov. and Jeotgalibaca arthritidis sp. nov., isolated from pigs, and emended description of the genus Jeotgalibaca.</title>
        <authorList>
            <person name="Zamora L."/>
            <person name="Perez-Sancho M."/>
            <person name="Dominguez L."/>
            <person name="Fernandez-Garayzabal J.F."/>
            <person name="Vela A.I."/>
        </authorList>
    </citation>
    <scope>NUCLEOTIDE SEQUENCE [LARGE SCALE GENOMIC DNA]</scope>
    <source>
        <strain evidence="1 2">CCUG 69148</strain>
    </source>
</reference>
<dbReference type="AlphaFoldDB" id="A0A6G7WIY2"/>
<name>A0A6G7WIY2_9LACT</name>
<dbReference type="Pfam" id="PF06041">
    <property type="entry name" value="DUF924"/>
    <property type="match status" value="1"/>
</dbReference>
<dbReference type="SUPFAM" id="SSF48452">
    <property type="entry name" value="TPR-like"/>
    <property type="match status" value="1"/>
</dbReference>
<evidence type="ECO:0000313" key="2">
    <source>
        <dbReference type="Proteomes" id="UP000501830"/>
    </source>
</evidence>
<sequence>MKTYQPVLDFWFHPEHAPYWFENSTAFDEKIRSEFYDLWHSVSRAECWYWRESIQGRLAEIIVLDQFSRNLFRDSAEAFSQDTMALVLAQEAIQLPEFDALSLDEKRFLLMPYMHSESSAIHKLAVPLFKEHTDDLSYEFELKHQAIIERFGYYPHRNEARNRNSTPEEIEFLKDPNNSF</sequence>
<organism evidence="1 2">
    <name type="scientific">Jeotgalibaca porci</name>
    <dbReference type="NCBI Taxonomy" id="1868793"/>
    <lineage>
        <taxon>Bacteria</taxon>
        <taxon>Bacillati</taxon>
        <taxon>Bacillota</taxon>
        <taxon>Bacilli</taxon>
        <taxon>Lactobacillales</taxon>
        <taxon>Carnobacteriaceae</taxon>
        <taxon>Jeotgalibaca</taxon>
    </lineage>
</organism>
<keyword evidence="2" id="KW-1185">Reference proteome</keyword>
<dbReference type="KEGG" id="jpo:G7058_09095"/>
<dbReference type="GeneID" id="94553438"/>
<dbReference type="EMBL" id="CP049889">
    <property type="protein sequence ID" value="QIK52177.1"/>
    <property type="molecule type" value="Genomic_DNA"/>
</dbReference>
<dbReference type="InterPro" id="IPR010323">
    <property type="entry name" value="DUF924"/>
</dbReference>
<evidence type="ECO:0000313" key="1">
    <source>
        <dbReference type="EMBL" id="QIK52177.1"/>
    </source>
</evidence>
<dbReference type="RefSeq" id="WP_166063241.1">
    <property type="nucleotide sequence ID" value="NZ_CP049889.1"/>
</dbReference>
<proteinExistence type="predicted"/>
<dbReference type="Gene3D" id="1.25.40.10">
    <property type="entry name" value="Tetratricopeptide repeat domain"/>
    <property type="match status" value="1"/>
</dbReference>
<protein>
    <submittedName>
        <fullName evidence="1">DUF924 domain-containing protein</fullName>
    </submittedName>
</protein>
<accession>A0A6G7WIY2</accession>
<gene>
    <name evidence="1" type="ORF">G7058_09095</name>
</gene>
<dbReference type="Gene3D" id="1.20.58.320">
    <property type="entry name" value="TPR-like"/>
    <property type="match status" value="1"/>
</dbReference>